<name>A0A5M7B819_9FLAO</name>
<dbReference type="RefSeq" id="WP_144117203.1">
    <property type="nucleotide sequence ID" value="NZ_JACHGE010000002.1"/>
</dbReference>
<proteinExistence type="inferred from homology"/>
<dbReference type="EMBL" id="VMBF01000008">
    <property type="protein sequence ID" value="TSJ74212.1"/>
    <property type="molecule type" value="Genomic_DNA"/>
</dbReference>
<dbReference type="GO" id="GO:0009279">
    <property type="term" value="C:cell outer membrane"/>
    <property type="evidence" value="ECO:0007669"/>
    <property type="project" value="UniProtKB-SubCell"/>
</dbReference>
<comment type="subcellular location">
    <subcellularLocation>
        <location evidence="1">Cell outer membrane</location>
    </subcellularLocation>
</comment>
<dbReference type="Pfam" id="PF14322">
    <property type="entry name" value="SusD-like_3"/>
    <property type="match status" value="1"/>
</dbReference>
<reference evidence="10 11" key="2">
    <citation type="submission" date="2019-07" db="EMBL/GenBank/DDBJ databases">
        <title>Algibacter marinivivus sp. nov., isolated from the surface of a marine red alga.</title>
        <authorList>
            <person name="Zhong X."/>
            <person name="Xu W."/>
            <person name="Zhang Y."/>
            <person name="Zhang Q."/>
            <person name="Du Z."/>
        </authorList>
    </citation>
    <scope>NUCLEOTIDE SEQUENCE [LARGE SCALE GENOMIC DNA]</scope>
    <source>
        <strain evidence="10 11">RU-4-M-4</strain>
    </source>
</reference>
<dbReference type="Pfam" id="PF07980">
    <property type="entry name" value="SusD_RagB"/>
    <property type="match status" value="1"/>
</dbReference>
<reference evidence="9 12" key="1">
    <citation type="journal article" date="2015" name="Int. J. Syst. Evol. Microbiol.">
        <title>Algibacter amylolyticus sp. nov., isolated from intertidal sediment.</title>
        <authorList>
            <person name="Zhang D.C."/>
            <person name="Wu J."/>
            <person name="Neuner K."/>
            <person name="Yao J."/>
            <person name="Margesin R."/>
        </authorList>
    </citation>
    <scope>NUCLEOTIDE SEQUENCE [LARGE SCALE GENOMIC DNA]</scope>
    <source>
        <strain evidence="9 12">RU-4-M-4</strain>
    </source>
</reference>
<evidence type="ECO:0000313" key="12">
    <source>
        <dbReference type="Proteomes" id="UP000322315"/>
    </source>
</evidence>
<feature type="domain" description="RagB/SusD" evidence="7">
    <location>
        <begin position="304"/>
        <end position="622"/>
    </location>
</feature>
<sequence length="622" mass="70604">MKKMIFKKAVLVMVLTITCFACSKSFLEETNPNSISTESFWNTIGDLDTGLFSVYNAFKNPSVMSVVDEYNRSDMTFPGWGRPNTSNVYFLQTFNNSSGAPNNKWSALYTGIFRANQVIIATEKLMGTFGNAETELYAKEILAQARGFRGLFYFYLYTGFNKGSVPIFDFIPENEEDFYQPVSTAEAVQAFYLADLEFAQENLPTRAEYADNELGRITKGAATALLGKSYLYDGDYTMAAQYFKSVIEDYDYALTPDIGSNFTTRDEFNVESILEVAYSLNFNAELNAYDQAQTSSILNFSFSPVGGFRSLYPATWLNALYRSEPLDMNDPVNTVERPKLRDNGIREVDENGEYIMETVPRSFSLRTSASIALPDDYDSSYYGLTLPQATPFNNAEHSYWRKYTNWDITDNEKNISATNSRSGVNVRVIRLADVYLMYAECLIKGGTDDSGVSEALKYINKVRRRSAVRLLGLASESEYPINEHDELTYTATTLMDHLMYVERPLELSAEGNAIRTLDLRRWGITKQRFEDLAQRHYYTAHLKFETEDGKSLTRWQSILADDPVKLEEMGPQVTLPATYDVPVSKWDNERGPAASNYIEELHAYWPIPNSEETANPKLYSTP</sequence>
<evidence type="ECO:0000256" key="5">
    <source>
        <dbReference type="ARBA" id="ARBA00023237"/>
    </source>
</evidence>
<evidence type="ECO:0000256" key="3">
    <source>
        <dbReference type="ARBA" id="ARBA00022729"/>
    </source>
</evidence>
<dbReference type="Proteomes" id="UP000315145">
    <property type="component" value="Unassembled WGS sequence"/>
</dbReference>
<protein>
    <submittedName>
        <fullName evidence="9">RagB/SusD family nutrient uptake outer membrane protein</fullName>
    </submittedName>
</protein>
<keyword evidence="3 6" id="KW-0732">Signal</keyword>
<dbReference type="AlphaFoldDB" id="A0A5M7B819"/>
<feature type="chain" id="PRO_5024305339" evidence="6">
    <location>
        <begin position="24"/>
        <end position="622"/>
    </location>
</feature>
<dbReference type="InterPro" id="IPR033985">
    <property type="entry name" value="SusD-like_N"/>
</dbReference>
<dbReference type="EMBL" id="VWRS01000008">
    <property type="protein sequence ID" value="KAA5823724.1"/>
    <property type="molecule type" value="Genomic_DNA"/>
</dbReference>
<evidence type="ECO:0000256" key="4">
    <source>
        <dbReference type="ARBA" id="ARBA00023136"/>
    </source>
</evidence>
<evidence type="ECO:0000256" key="1">
    <source>
        <dbReference type="ARBA" id="ARBA00004442"/>
    </source>
</evidence>
<evidence type="ECO:0000313" key="9">
    <source>
        <dbReference type="EMBL" id="KAA5823724.1"/>
    </source>
</evidence>
<dbReference type="Gene3D" id="1.25.40.390">
    <property type="match status" value="1"/>
</dbReference>
<gene>
    <name evidence="9" type="ORF">F2B50_13605</name>
    <name evidence="10" type="ORF">FPF71_13605</name>
</gene>
<dbReference type="SUPFAM" id="SSF48452">
    <property type="entry name" value="TPR-like"/>
    <property type="match status" value="1"/>
</dbReference>
<organism evidence="9 12">
    <name type="scientific">Algibacter amylolyticus</name>
    <dbReference type="NCBI Taxonomy" id="1608400"/>
    <lineage>
        <taxon>Bacteria</taxon>
        <taxon>Pseudomonadati</taxon>
        <taxon>Bacteroidota</taxon>
        <taxon>Flavobacteriia</taxon>
        <taxon>Flavobacteriales</taxon>
        <taxon>Flavobacteriaceae</taxon>
        <taxon>Algibacter</taxon>
    </lineage>
</organism>
<accession>A0A5M7B819</accession>
<keyword evidence="4" id="KW-0472">Membrane</keyword>
<evidence type="ECO:0000313" key="11">
    <source>
        <dbReference type="Proteomes" id="UP000315145"/>
    </source>
</evidence>
<keyword evidence="5" id="KW-0998">Cell outer membrane</keyword>
<feature type="domain" description="SusD-like N-terminal" evidence="8">
    <location>
        <begin position="26"/>
        <end position="231"/>
    </location>
</feature>
<comment type="similarity">
    <text evidence="2">Belongs to the SusD family.</text>
</comment>
<keyword evidence="11" id="KW-1185">Reference proteome</keyword>
<dbReference type="InterPro" id="IPR012944">
    <property type="entry name" value="SusD_RagB_dom"/>
</dbReference>
<feature type="signal peptide" evidence="6">
    <location>
        <begin position="1"/>
        <end position="23"/>
    </location>
</feature>
<evidence type="ECO:0000259" key="7">
    <source>
        <dbReference type="Pfam" id="PF07980"/>
    </source>
</evidence>
<evidence type="ECO:0000256" key="6">
    <source>
        <dbReference type="SAM" id="SignalP"/>
    </source>
</evidence>
<dbReference type="OrthoDB" id="5694214at2"/>
<evidence type="ECO:0000313" key="10">
    <source>
        <dbReference type="EMBL" id="TSJ74212.1"/>
    </source>
</evidence>
<reference evidence="9" key="3">
    <citation type="submission" date="2019-09" db="EMBL/GenBank/DDBJ databases">
        <authorList>
            <person name="Zhang D.-C."/>
        </authorList>
    </citation>
    <scope>NUCLEOTIDE SEQUENCE</scope>
    <source>
        <strain evidence="9">RU-4-M-4</strain>
    </source>
</reference>
<evidence type="ECO:0000256" key="2">
    <source>
        <dbReference type="ARBA" id="ARBA00006275"/>
    </source>
</evidence>
<dbReference type="Proteomes" id="UP000322315">
    <property type="component" value="Unassembled WGS sequence"/>
</dbReference>
<comment type="caution">
    <text evidence="9">The sequence shown here is derived from an EMBL/GenBank/DDBJ whole genome shotgun (WGS) entry which is preliminary data.</text>
</comment>
<dbReference type="InterPro" id="IPR011990">
    <property type="entry name" value="TPR-like_helical_dom_sf"/>
</dbReference>
<evidence type="ECO:0000259" key="8">
    <source>
        <dbReference type="Pfam" id="PF14322"/>
    </source>
</evidence>